<accession>A0A382QGB2</accession>
<proteinExistence type="predicted"/>
<protein>
    <submittedName>
        <fullName evidence="2">Uncharacterized protein</fullName>
    </submittedName>
</protein>
<name>A0A382QGB2_9ZZZZ</name>
<reference evidence="2" key="1">
    <citation type="submission" date="2018-05" db="EMBL/GenBank/DDBJ databases">
        <authorList>
            <person name="Lanie J.A."/>
            <person name="Ng W.-L."/>
            <person name="Kazmierczak K.M."/>
            <person name="Andrzejewski T.M."/>
            <person name="Davidsen T.M."/>
            <person name="Wayne K.J."/>
            <person name="Tettelin H."/>
            <person name="Glass J.I."/>
            <person name="Rusch D."/>
            <person name="Podicherti R."/>
            <person name="Tsui H.-C.T."/>
            <person name="Winkler M.E."/>
        </authorList>
    </citation>
    <scope>NUCLEOTIDE SEQUENCE</scope>
</reference>
<evidence type="ECO:0000313" key="2">
    <source>
        <dbReference type="EMBL" id="SVC84573.1"/>
    </source>
</evidence>
<dbReference type="AlphaFoldDB" id="A0A382QGB2"/>
<gene>
    <name evidence="2" type="ORF">METZ01_LOCUS337427</name>
</gene>
<sequence length="35" mass="3573">MSEQILAVIASSCRASPPPSTMRKSHSAIASVTAS</sequence>
<dbReference type="EMBL" id="UINC01114336">
    <property type="protein sequence ID" value="SVC84573.1"/>
    <property type="molecule type" value="Genomic_DNA"/>
</dbReference>
<feature type="region of interest" description="Disordered" evidence="1">
    <location>
        <begin position="13"/>
        <end position="35"/>
    </location>
</feature>
<evidence type="ECO:0000256" key="1">
    <source>
        <dbReference type="SAM" id="MobiDB-lite"/>
    </source>
</evidence>
<organism evidence="2">
    <name type="scientific">marine metagenome</name>
    <dbReference type="NCBI Taxonomy" id="408172"/>
    <lineage>
        <taxon>unclassified sequences</taxon>
        <taxon>metagenomes</taxon>
        <taxon>ecological metagenomes</taxon>
    </lineage>
</organism>
<feature type="non-terminal residue" evidence="2">
    <location>
        <position position="35"/>
    </location>
</feature>